<name>A0AAW2YAU9_9LAMI</name>
<comment type="caution">
    <text evidence="3">The sequence shown here is derived from an EMBL/GenBank/DDBJ whole genome shotgun (WGS) entry which is preliminary data.</text>
</comment>
<dbReference type="Pfam" id="PF03732">
    <property type="entry name" value="Retrotrans_gag"/>
    <property type="match status" value="1"/>
</dbReference>
<reference evidence="3" key="1">
    <citation type="submission" date="2020-06" db="EMBL/GenBank/DDBJ databases">
        <authorList>
            <person name="Li T."/>
            <person name="Hu X."/>
            <person name="Zhang T."/>
            <person name="Song X."/>
            <person name="Zhang H."/>
            <person name="Dai N."/>
            <person name="Sheng W."/>
            <person name="Hou X."/>
            <person name="Wei L."/>
        </authorList>
    </citation>
    <scope>NUCLEOTIDE SEQUENCE</scope>
    <source>
        <strain evidence="3">KEN1</strain>
        <tissue evidence="3">Leaf</tissue>
    </source>
</reference>
<evidence type="ECO:0000256" key="1">
    <source>
        <dbReference type="SAM" id="MobiDB-lite"/>
    </source>
</evidence>
<proteinExistence type="predicted"/>
<sequence length="326" mass="37218">MNAASSVMEGAGDSQNSELQRYQIPTKCSKVEFPKFDGDDLRGWLFKCEQFFKVDDTPSDAKVKLATVHLEGRALQSHQVYMKSRLTREVPNWEEYVRALYDRFGTQLYDDPMAELMNLKQVGTVQDYLDKFDDLLNHVDLSEAYAISCLFVGLQSDIAVEVRMFRPKNLQEAICLAKLQEQAIYLANKLTSHSYPFHPKPSPMPSKQSPLLPTLTTTHHNNHPHYTKPPHQPNHNTKLPPRYGSRLTPHELDEKKAKGLCFACDEKYIIRYQCSGQKQLYIMEVLEDEDEELVDEGSAEGKPDCILDDGDVDAAHDYHVSMHAIV</sequence>
<reference evidence="3" key="2">
    <citation type="journal article" date="2024" name="Plant">
        <title>Genomic evolution and insights into agronomic trait innovations of Sesamum species.</title>
        <authorList>
            <person name="Miao H."/>
            <person name="Wang L."/>
            <person name="Qu L."/>
            <person name="Liu H."/>
            <person name="Sun Y."/>
            <person name="Le M."/>
            <person name="Wang Q."/>
            <person name="Wei S."/>
            <person name="Zheng Y."/>
            <person name="Lin W."/>
            <person name="Duan Y."/>
            <person name="Cao H."/>
            <person name="Xiong S."/>
            <person name="Wang X."/>
            <person name="Wei L."/>
            <person name="Li C."/>
            <person name="Ma Q."/>
            <person name="Ju M."/>
            <person name="Zhao R."/>
            <person name="Li G."/>
            <person name="Mu C."/>
            <person name="Tian Q."/>
            <person name="Mei H."/>
            <person name="Zhang T."/>
            <person name="Gao T."/>
            <person name="Zhang H."/>
        </authorList>
    </citation>
    <scope>NUCLEOTIDE SEQUENCE</scope>
    <source>
        <strain evidence="3">KEN1</strain>
    </source>
</reference>
<feature type="region of interest" description="Disordered" evidence="1">
    <location>
        <begin position="196"/>
        <end position="248"/>
    </location>
</feature>
<gene>
    <name evidence="3" type="ORF">Slati_0179300</name>
</gene>
<accession>A0AAW2YAU9</accession>
<feature type="domain" description="Retrotransposon gag" evidence="2">
    <location>
        <begin position="64"/>
        <end position="155"/>
    </location>
</feature>
<dbReference type="AlphaFoldDB" id="A0AAW2YAU9"/>
<dbReference type="EMBL" id="JACGWN010000001">
    <property type="protein sequence ID" value="KAL0462917.1"/>
    <property type="molecule type" value="Genomic_DNA"/>
</dbReference>
<protein>
    <recommendedName>
        <fullName evidence="2">Retrotransposon gag domain-containing protein</fullName>
    </recommendedName>
</protein>
<organism evidence="3">
    <name type="scientific">Sesamum latifolium</name>
    <dbReference type="NCBI Taxonomy" id="2727402"/>
    <lineage>
        <taxon>Eukaryota</taxon>
        <taxon>Viridiplantae</taxon>
        <taxon>Streptophyta</taxon>
        <taxon>Embryophyta</taxon>
        <taxon>Tracheophyta</taxon>
        <taxon>Spermatophyta</taxon>
        <taxon>Magnoliopsida</taxon>
        <taxon>eudicotyledons</taxon>
        <taxon>Gunneridae</taxon>
        <taxon>Pentapetalae</taxon>
        <taxon>asterids</taxon>
        <taxon>lamiids</taxon>
        <taxon>Lamiales</taxon>
        <taxon>Pedaliaceae</taxon>
        <taxon>Sesamum</taxon>
    </lineage>
</organism>
<evidence type="ECO:0000313" key="3">
    <source>
        <dbReference type="EMBL" id="KAL0462917.1"/>
    </source>
</evidence>
<dbReference type="InterPro" id="IPR005162">
    <property type="entry name" value="Retrotrans_gag_dom"/>
</dbReference>
<feature type="compositionally biased region" description="Low complexity" evidence="1">
    <location>
        <begin position="205"/>
        <end position="219"/>
    </location>
</feature>
<evidence type="ECO:0000259" key="2">
    <source>
        <dbReference type="Pfam" id="PF03732"/>
    </source>
</evidence>